<gene>
    <name evidence="5" type="ORF">LTR25_008512</name>
</gene>
<dbReference type="InterPro" id="IPR025714">
    <property type="entry name" value="Methyltranfer_dom"/>
</dbReference>
<evidence type="ECO:0000313" key="6">
    <source>
        <dbReference type="Proteomes" id="UP001345827"/>
    </source>
</evidence>
<keyword evidence="1" id="KW-0808">Transferase</keyword>
<dbReference type="InterPro" id="IPR029063">
    <property type="entry name" value="SAM-dependent_MTases_sf"/>
</dbReference>
<dbReference type="PANTHER" id="PTHR44068:SF1">
    <property type="entry name" value="HYPOTHETICAL LOC100005854"/>
    <property type="match status" value="1"/>
</dbReference>
<dbReference type="PANTHER" id="PTHR44068">
    <property type="entry name" value="ZGC:194242"/>
    <property type="match status" value="1"/>
</dbReference>
<keyword evidence="6" id="KW-1185">Reference proteome</keyword>
<dbReference type="InterPro" id="IPR050447">
    <property type="entry name" value="Erg6_SMT_methyltransf"/>
</dbReference>
<feature type="domain" description="Methyltransferase" evidence="4">
    <location>
        <begin position="105"/>
        <end position="223"/>
    </location>
</feature>
<dbReference type="CDD" id="cd02440">
    <property type="entry name" value="AdoMet_MTases"/>
    <property type="match status" value="1"/>
</dbReference>
<protein>
    <recommendedName>
        <fullName evidence="4">Methyltransferase domain-containing protein</fullName>
    </recommendedName>
</protein>
<evidence type="ECO:0000256" key="2">
    <source>
        <dbReference type="ARBA" id="ARBA00038188"/>
    </source>
</evidence>
<comment type="caution">
    <text evidence="5">The sequence shown here is derived from an EMBL/GenBank/DDBJ whole genome shotgun (WGS) entry which is preliminary data.</text>
</comment>
<sequence length="313" mass="35381">MYSFVEHPTTPETKGKPSRPFRLRYVASLLIALAAVFFGFVANDGAQNPSVQEYYTSIESRIGYWLLLGNTRHCGLYPRGQIWPFPISKAQRAMEYQLYDKLSLDPGSRVLDAGAGSGYVAMHMAEKGLTVQAIDITPLHVEDAEKNIKTRGLEGNISVRLGDYHDLTDFADGSFDGIYTMETFVHADDPLKVLRNFRRLLRPGGVLLLNEADFTRNSELLQDMLRLSHCQNTLEEGALPKMLEEVGFTDVELEDLTDEVLPLWRLFGFIGYVPYKILQFFGLHTRFTNLMAGVESYLHWGEGRYVSVRAVKA</sequence>
<feature type="transmembrane region" description="Helical" evidence="3">
    <location>
        <begin position="23"/>
        <end position="42"/>
    </location>
</feature>
<dbReference type="Gene3D" id="3.40.50.150">
    <property type="entry name" value="Vaccinia Virus protein VP39"/>
    <property type="match status" value="1"/>
</dbReference>
<evidence type="ECO:0000313" key="5">
    <source>
        <dbReference type="EMBL" id="KAK5531403.1"/>
    </source>
</evidence>
<keyword evidence="3" id="KW-0472">Membrane</keyword>
<dbReference type="Proteomes" id="UP001345827">
    <property type="component" value="Unassembled WGS sequence"/>
</dbReference>
<dbReference type="EMBL" id="JAXLQG010000017">
    <property type="protein sequence ID" value="KAK5531403.1"/>
    <property type="molecule type" value="Genomic_DNA"/>
</dbReference>
<accession>A0AAV9Q0Y7</accession>
<evidence type="ECO:0000259" key="4">
    <source>
        <dbReference type="Pfam" id="PF13847"/>
    </source>
</evidence>
<proteinExistence type="inferred from homology"/>
<name>A0AAV9Q0Y7_9PEZI</name>
<keyword evidence="3" id="KW-1133">Transmembrane helix</keyword>
<keyword evidence="3" id="KW-0812">Transmembrane</keyword>
<evidence type="ECO:0000256" key="3">
    <source>
        <dbReference type="SAM" id="Phobius"/>
    </source>
</evidence>
<dbReference type="GO" id="GO:0005783">
    <property type="term" value="C:endoplasmic reticulum"/>
    <property type="evidence" value="ECO:0007669"/>
    <property type="project" value="TreeGrafter"/>
</dbReference>
<dbReference type="AlphaFoldDB" id="A0AAV9Q0Y7"/>
<evidence type="ECO:0000256" key="1">
    <source>
        <dbReference type="ARBA" id="ARBA00022679"/>
    </source>
</evidence>
<organism evidence="5 6">
    <name type="scientific">Vermiconidia calcicola</name>
    <dbReference type="NCBI Taxonomy" id="1690605"/>
    <lineage>
        <taxon>Eukaryota</taxon>
        <taxon>Fungi</taxon>
        <taxon>Dikarya</taxon>
        <taxon>Ascomycota</taxon>
        <taxon>Pezizomycotina</taxon>
        <taxon>Dothideomycetes</taxon>
        <taxon>Dothideomycetidae</taxon>
        <taxon>Mycosphaerellales</taxon>
        <taxon>Extremaceae</taxon>
        <taxon>Vermiconidia</taxon>
    </lineage>
</organism>
<comment type="similarity">
    <text evidence="2">Belongs to the class I-like SAM-binding methyltransferase superfamily. Erg6/SMT family.</text>
</comment>
<dbReference type="GO" id="GO:0006696">
    <property type="term" value="P:ergosterol biosynthetic process"/>
    <property type="evidence" value="ECO:0007669"/>
    <property type="project" value="TreeGrafter"/>
</dbReference>
<reference evidence="5 6" key="1">
    <citation type="submission" date="2023-06" db="EMBL/GenBank/DDBJ databases">
        <title>Black Yeasts Isolated from many extreme environments.</title>
        <authorList>
            <person name="Coleine C."/>
            <person name="Stajich J.E."/>
            <person name="Selbmann L."/>
        </authorList>
    </citation>
    <scope>NUCLEOTIDE SEQUENCE [LARGE SCALE GENOMIC DNA]</scope>
    <source>
        <strain evidence="5 6">CCFEE 5887</strain>
    </source>
</reference>
<dbReference type="Pfam" id="PF13847">
    <property type="entry name" value="Methyltransf_31"/>
    <property type="match status" value="1"/>
</dbReference>
<dbReference type="SUPFAM" id="SSF53335">
    <property type="entry name" value="S-adenosyl-L-methionine-dependent methyltransferases"/>
    <property type="match status" value="1"/>
</dbReference>
<dbReference type="GO" id="GO:0003838">
    <property type="term" value="F:sterol 24-C-methyltransferase activity"/>
    <property type="evidence" value="ECO:0007669"/>
    <property type="project" value="TreeGrafter"/>
</dbReference>